<keyword evidence="3 6" id="KW-0812">Transmembrane</keyword>
<dbReference type="SUPFAM" id="SSF103481">
    <property type="entry name" value="Multidrug resistance efflux transporter EmrE"/>
    <property type="match status" value="1"/>
</dbReference>
<dbReference type="GO" id="GO:0016020">
    <property type="term" value="C:membrane"/>
    <property type="evidence" value="ECO:0007669"/>
    <property type="project" value="UniProtKB-SubCell"/>
</dbReference>
<sequence>MHKKTYHHLLIVGLFTAVSLTWGTTWMAMKIAVSAVPPIFATGLRFLCSAPLLLLLARYKKVPLLFPSGQWSFQVYVTLFYFALPFTLMIYGERYTSSSLASIIFATMPAIILILSLLVLRERTSIQQILGLGMSISALSIILWHEMHHTTGTNQLRGMVALLVAVCMHGIMYVQCKKRCVGMSVLSYNALPSLGAGTLLTFAGLCESPHLQNFTLQALLAIIYLGIIAGVGGVLAYFSLQQITKPFQASMVFMIFPLIAVILERIINGSCMMSSYSLMLLAPFLLGMVLILYRIPPQLDRKPIRAIFKNLIPK</sequence>
<feature type="domain" description="EamA" evidence="7">
    <location>
        <begin position="13"/>
        <end position="143"/>
    </location>
</feature>
<evidence type="ECO:0000313" key="9">
    <source>
        <dbReference type="Proteomes" id="UP000294418"/>
    </source>
</evidence>
<feature type="transmembrane region" description="Helical" evidence="6">
    <location>
        <begin position="247"/>
        <end position="267"/>
    </location>
</feature>
<evidence type="ECO:0000256" key="2">
    <source>
        <dbReference type="ARBA" id="ARBA00022475"/>
    </source>
</evidence>
<evidence type="ECO:0000313" key="8">
    <source>
        <dbReference type="EMBL" id="VFP84468.1"/>
    </source>
</evidence>
<accession>A0A451DDH3</accession>
<feature type="transmembrane region" description="Helical" evidence="6">
    <location>
        <begin position="217"/>
        <end position="240"/>
    </location>
</feature>
<feature type="transmembrane region" description="Helical" evidence="6">
    <location>
        <begin position="9"/>
        <end position="29"/>
    </location>
</feature>
<feature type="transmembrane region" description="Helical" evidence="6">
    <location>
        <begin position="156"/>
        <end position="174"/>
    </location>
</feature>
<dbReference type="Proteomes" id="UP000294418">
    <property type="component" value="Chromosome"/>
</dbReference>
<keyword evidence="4 6" id="KW-1133">Transmembrane helix</keyword>
<evidence type="ECO:0000256" key="4">
    <source>
        <dbReference type="ARBA" id="ARBA00022989"/>
    </source>
</evidence>
<protein>
    <submittedName>
        <fullName evidence="8">EamA-like transporter family protein</fullName>
    </submittedName>
</protein>
<dbReference type="InterPro" id="IPR037185">
    <property type="entry name" value="EmrE-like"/>
</dbReference>
<feature type="transmembrane region" description="Helical" evidence="6">
    <location>
        <begin position="186"/>
        <end position="205"/>
    </location>
</feature>
<feature type="transmembrane region" description="Helical" evidence="6">
    <location>
        <begin position="71"/>
        <end position="92"/>
    </location>
</feature>
<keyword evidence="5 6" id="KW-0472">Membrane</keyword>
<feature type="transmembrane region" description="Helical" evidence="6">
    <location>
        <begin position="126"/>
        <end position="144"/>
    </location>
</feature>
<dbReference type="EMBL" id="LR217720">
    <property type="protein sequence ID" value="VFP84468.1"/>
    <property type="molecule type" value="Genomic_DNA"/>
</dbReference>
<dbReference type="InterPro" id="IPR050638">
    <property type="entry name" value="AA-Vitamin_Transporters"/>
</dbReference>
<evidence type="ECO:0000256" key="3">
    <source>
        <dbReference type="ARBA" id="ARBA00022692"/>
    </source>
</evidence>
<dbReference type="AlphaFoldDB" id="A0A451DDH3"/>
<gene>
    <name evidence="8" type="ORF">ERCILAFE3058_557</name>
</gene>
<dbReference type="PANTHER" id="PTHR32322">
    <property type="entry name" value="INNER MEMBRANE TRANSPORTER"/>
    <property type="match status" value="1"/>
</dbReference>
<evidence type="ECO:0000256" key="5">
    <source>
        <dbReference type="ARBA" id="ARBA00023136"/>
    </source>
</evidence>
<name>A0A451DDH3_9GAMM</name>
<dbReference type="RefSeq" id="WP_157989927.1">
    <property type="nucleotide sequence ID" value="NZ_LR217720.1"/>
</dbReference>
<evidence type="ECO:0000259" key="7">
    <source>
        <dbReference type="Pfam" id="PF00892"/>
    </source>
</evidence>
<feature type="transmembrane region" description="Helical" evidence="6">
    <location>
        <begin position="98"/>
        <end position="119"/>
    </location>
</feature>
<evidence type="ECO:0000256" key="1">
    <source>
        <dbReference type="ARBA" id="ARBA00004651"/>
    </source>
</evidence>
<evidence type="ECO:0000256" key="6">
    <source>
        <dbReference type="SAM" id="Phobius"/>
    </source>
</evidence>
<comment type="subcellular location">
    <subcellularLocation>
        <location evidence="1">Cell membrane</location>
        <topology evidence="1">Multi-pass membrane protein</topology>
    </subcellularLocation>
</comment>
<dbReference type="InterPro" id="IPR000620">
    <property type="entry name" value="EamA_dom"/>
</dbReference>
<dbReference type="OrthoDB" id="20414at2"/>
<feature type="domain" description="EamA" evidence="7">
    <location>
        <begin position="157"/>
        <end position="292"/>
    </location>
</feature>
<feature type="transmembrane region" description="Helical" evidence="6">
    <location>
        <begin position="273"/>
        <end position="295"/>
    </location>
</feature>
<dbReference type="PANTHER" id="PTHR32322:SF14">
    <property type="entry name" value="PROTEIN PAGO"/>
    <property type="match status" value="1"/>
</dbReference>
<reference evidence="8 9" key="1">
    <citation type="submission" date="2019-02" db="EMBL/GenBank/DDBJ databases">
        <authorList>
            <person name="Manzano-Marin A."/>
            <person name="Manzano-Marin A."/>
        </authorList>
    </citation>
    <scope>NUCLEOTIDE SEQUENCE [LARGE SCALE GENOMIC DNA]</scope>
    <source>
        <strain evidence="8 9">ErCilaricifoliae</strain>
    </source>
</reference>
<organism evidence="8 9">
    <name type="scientific">Candidatus Erwinia haradaeae</name>
    <dbReference type="NCBI Taxonomy" id="1922217"/>
    <lineage>
        <taxon>Bacteria</taxon>
        <taxon>Pseudomonadati</taxon>
        <taxon>Pseudomonadota</taxon>
        <taxon>Gammaproteobacteria</taxon>
        <taxon>Enterobacterales</taxon>
        <taxon>Erwiniaceae</taxon>
        <taxon>Erwinia</taxon>
    </lineage>
</organism>
<proteinExistence type="predicted"/>
<dbReference type="Pfam" id="PF00892">
    <property type="entry name" value="EamA"/>
    <property type="match status" value="2"/>
</dbReference>
<feature type="transmembrane region" description="Helical" evidence="6">
    <location>
        <begin position="35"/>
        <end position="59"/>
    </location>
</feature>
<keyword evidence="2" id="KW-1003">Cell membrane</keyword>